<dbReference type="EC" id="3.5.-.-" evidence="1"/>
<dbReference type="GO" id="GO:0016787">
    <property type="term" value="F:hydrolase activity"/>
    <property type="evidence" value="ECO:0007669"/>
    <property type="project" value="UniProtKB-KW"/>
</dbReference>
<dbReference type="Gene3D" id="3.30.1330.40">
    <property type="entry name" value="RutC-like"/>
    <property type="match status" value="1"/>
</dbReference>
<sequence length="170" mass="18841">MNINNQRRSIGKIIAAVFAFPCSLQATLVSKNSLEDHKIMKKSILNPWKWQEPHGFVQGRVFDASSSIIFCAGQTSVDSSGNPVYKGDMKAQIHKSLDNLEMVLAEGSASLRNVVRVTYYVRSMDDFFAAMPSMVERLQKAECKPTSTLIGVASLFHPDILFEIEASAII</sequence>
<dbReference type="InterPro" id="IPR006175">
    <property type="entry name" value="YjgF/YER057c/UK114"/>
</dbReference>
<accession>A0AAJ2R1V4</accession>
<dbReference type="SUPFAM" id="SSF55298">
    <property type="entry name" value="YjgF-like"/>
    <property type="match status" value="1"/>
</dbReference>
<comment type="caution">
    <text evidence="1">The sequence shown here is derived from an EMBL/GenBank/DDBJ whole genome shotgun (WGS) entry which is preliminary data.</text>
</comment>
<dbReference type="AlphaFoldDB" id="A0AAJ2R1V4"/>
<protein>
    <submittedName>
        <fullName evidence="1">RidA family protein</fullName>
        <ecNumber evidence="1">3.5.-.-</ecNumber>
    </submittedName>
</protein>
<dbReference type="PANTHER" id="PTHR43857:SF1">
    <property type="entry name" value="YJGH FAMILY PROTEIN"/>
    <property type="match status" value="1"/>
</dbReference>
<organism evidence="1 2">
    <name type="scientific">Delftia acidovorans</name>
    <name type="common">Pseudomonas acidovorans</name>
    <name type="synonym">Comamonas acidovorans</name>
    <dbReference type="NCBI Taxonomy" id="80866"/>
    <lineage>
        <taxon>Bacteria</taxon>
        <taxon>Pseudomonadati</taxon>
        <taxon>Pseudomonadota</taxon>
        <taxon>Betaproteobacteria</taxon>
        <taxon>Burkholderiales</taxon>
        <taxon>Comamonadaceae</taxon>
        <taxon>Delftia</taxon>
    </lineage>
</organism>
<dbReference type="InterPro" id="IPR035959">
    <property type="entry name" value="RutC-like_sf"/>
</dbReference>
<evidence type="ECO:0000313" key="2">
    <source>
        <dbReference type="Proteomes" id="UP001287445"/>
    </source>
</evidence>
<evidence type="ECO:0000313" key="1">
    <source>
        <dbReference type="EMBL" id="MDX4956540.1"/>
    </source>
</evidence>
<reference evidence="1" key="1">
    <citation type="submission" date="2023-11" db="EMBL/GenBank/DDBJ databases">
        <title>Identification and selenium tolerance of Delftia acidovorans R3-25.</title>
        <authorList>
            <person name="Zhang S."/>
            <person name="Liu Y."/>
            <person name="Guo Y."/>
        </authorList>
    </citation>
    <scope>NUCLEOTIDE SEQUENCE</scope>
    <source>
        <strain evidence="1">R3-25</strain>
    </source>
</reference>
<proteinExistence type="predicted"/>
<dbReference type="Proteomes" id="UP001287445">
    <property type="component" value="Unassembled WGS sequence"/>
</dbReference>
<gene>
    <name evidence="1" type="ORF">SGN30_24265</name>
</gene>
<dbReference type="RefSeq" id="WP_319076033.1">
    <property type="nucleotide sequence ID" value="NZ_JAWWMZ010000012.1"/>
</dbReference>
<name>A0AAJ2R1V4_DELAC</name>
<dbReference type="EMBL" id="JAWWMZ010000012">
    <property type="protein sequence ID" value="MDX4956540.1"/>
    <property type="molecule type" value="Genomic_DNA"/>
</dbReference>
<dbReference type="PANTHER" id="PTHR43857">
    <property type="entry name" value="BLR7761 PROTEIN"/>
    <property type="match status" value="1"/>
</dbReference>
<keyword evidence="1" id="KW-0378">Hydrolase</keyword>
<dbReference type="Pfam" id="PF01042">
    <property type="entry name" value="Ribonuc_L-PSP"/>
    <property type="match status" value="1"/>
</dbReference>
<dbReference type="CDD" id="cd00448">
    <property type="entry name" value="YjgF_YER057c_UK114_family"/>
    <property type="match status" value="1"/>
</dbReference>